<evidence type="ECO:0000256" key="2">
    <source>
        <dbReference type="ARBA" id="ARBA00004787"/>
    </source>
</evidence>
<feature type="site" description="Transition state stabilizer" evidence="7">
    <location>
        <position position="26"/>
    </location>
</feature>
<sequence>MHTTCEVVALVPAAGQGVRLGAGLPKALVPVAGEPLLTHAVRRLLDAGVREVIVAAPPDGVEPIAEAARAAAVDAPVRVVPGGADRTESVRLALDAVHGRFDVVLVHDAARAFTPVETIRAVISAVAAGAPVAIPVLPVADTVKVVDADGMVIATSDRSSLRLVQTPQGFTLDVLRQAHAQAAGVATDDSALVERLGIGVHTVEGHPHAMKVTTPFDLAIAEAVFG</sequence>
<dbReference type="PROSITE" id="PS01295">
    <property type="entry name" value="ISPD"/>
    <property type="match status" value="1"/>
</dbReference>
<comment type="similarity">
    <text evidence="3 7">Belongs to the IspD/TarI cytidylyltransferase family. IspD subfamily.</text>
</comment>
<dbReference type="AlphaFoldDB" id="A0A4Q7KWR4"/>
<dbReference type="HAMAP" id="MF_00108">
    <property type="entry name" value="IspD"/>
    <property type="match status" value="1"/>
</dbReference>
<dbReference type="GO" id="GO:0050518">
    <property type="term" value="F:2-C-methyl-D-erythritol 4-phosphate cytidylyltransferase activity"/>
    <property type="evidence" value="ECO:0007669"/>
    <property type="project" value="UniProtKB-UniRule"/>
</dbReference>
<evidence type="ECO:0000313" key="9">
    <source>
        <dbReference type="Proteomes" id="UP000294257"/>
    </source>
</evidence>
<dbReference type="NCBIfam" id="TIGR00453">
    <property type="entry name" value="ispD"/>
    <property type="match status" value="1"/>
</dbReference>
<dbReference type="OrthoDB" id="9802561at2"/>
<reference evidence="8 9" key="1">
    <citation type="submission" date="2019-02" db="EMBL/GenBank/DDBJ databases">
        <title>Genomic Encyclopedia of Type Strains, Phase IV (KMG-IV): sequencing the most valuable type-strain genomes for metagenomic binning, comparative biology and taxonomic classification.</title>
        <authorList>
            <person name="Goeker M."/>
        </authorList>
    </citation>
    <scope>NUCLEOTIDE SEQUENCE [LARGE SCALE GENOMIC DNA]</scope>
    <source>
        <strain evidence="8 9">DSM 101727</strain>
    </source>
</reference>
<dbReference type="GO" id="GO:0019288">
    <property type="term" value="P:isopentenyl diphosphate biosynthetic process, methylerythritol 4-phosphate pathway"/>
    <property type="evidence" value="ECO:0007669"/>
    <property type="project" value="UniProtKB-UniRule"/>
</dbReference>
<evidence type="ECO:0000313" key="8">
    <source>
        <dbReference type="EMBL" id="RZS41145.1"/>
    </source>
</evidence>
<dbReference type="Pfam" id="PF01128">
    <property type="entry name" value="IspD"/>
    <property type="match status" value="1"/>
</dbReference>
<keyword evidence="9" id="KW-1185">Reference proteome</keyword>
<evidence type="ECO:0000256" key="4">
    <source>
        <dbReference type="ARBA" id="ARBA00022679"/>
    </source>
</evidence>
<evidence type="ECO:0000256" key="1">
    <source>
        <dbReference type="ARBA" id="ARBA00001282"/>
    </source>
</evidence>
<dbReference type="EC" id="2.7.7.60" evidence="7"/>
<dbReference type="PANTHER" id="PTHR32125:SF4">
    <property type="entry name" value="2-C-METHYL-D-ERYTHRITOL 4-PHOSPHATE CYTIDYLYLTRANSFERASE, CHLOROPLASTIC"/>
    <property type="match status" value="1"/>
</dbReference>
<dbReference type="EMBL" id="SGWQ01000003">
    <property type="protein sequence ID" value="RZS41145.1"/>
    <property type="molecule type" value="Genomic_DNA"/>
</dbReference>
<accession>A0A4Q7KWR4</accession>
<comment type="function">
    <text evidence="7">Catalyzes the formation of 4-diphosphocytidyl-2-C-methyl-D-erythritol from CTP and 2-C-methyl-D-erythritol 4-phosphate (MEP).</text>
</comment>
<keyword evidence="5 7" id="KW-0548">Nucleotidyltransferase</keyword>
<dbReference type="InterPro" id="IPR029044">
    <property type="entry name" value="Nucleotide-diphossugar_trans"/>
</dbReference>
<evidence type="ECO:0000256" key="5">
    <source>
        <dbReference type="ARBA" id="ARBA00022695"/>
    </source>
</evidence>
<feature type="site" description="Transition state stabilizer" evidence="7">
    <location>
        <position position="19"/>
    </location>
</feature>
<dbReference type="FunFam" id="3.90.550.10:FF:000003">
    <property type="entry name" value="2-C-methyl-D-erythritol 4-phosphate cytidylyltransferase"/>
    <property type="match status" value="1"/>
</dbReference>
<keyword evidence="4 7" id="KW-0808">Transferase</keyword>
<dbReference type="CDD" id="cd02516">
    <property type="entry name" value="CDP-ME_synthetase"/>
    <property type="match status" value="1"/>
</dbReference>
<dbReference type="PANTHER" id="PTHR32125">
    <property type="entry name" value="2-C-METHYL-D-ERYTHRITOL 4-PHOSPHATE CYTIDYLYLTRANSFERASE, CHLOROPLASTIC"/>
    <property type="match status" value="1"/>
</dbReference>
<keyword evidence="6 7" id="KW-0414">Isoprene biosynthesis</keyword>
<dbReference type="Gene3D" id="3.90.550.10">
    <property type="entry name" value="Spore Coat Polysaccharide Biosynthesis Protein SpsA, Chain A"/>
    <property type="match status" value="1"/>
</dbReference>
<proteinExistence type="inferred from homology"/>
<dbReference type="SUPFAM" id="SSF53448">
    <property type="entry name" value="Nucleotide-diphospho-sugar transferases"/>
    <property type="match status" value="1"/>
</dbReference>
<dbReference type="RefSeq" id="WP_130344097.1">
    <property type="nucleotide sequence ID" value="NZ_SGWQ01000003.1"/>
</dbReference>
<evidence type="ECO:0000256" key="6">
    <source>
        <dbReference type="ARBA" id="ARBA00023229"/>
    </source>
</evidence>
<dbReference type="InterPro" id="IPR018294">
    <property type="entry name" value="ISPD_synthase_CS"/>
</dbReference>
<feature type="site" description="Positions MEP for the nucleophilic attack" evidence="7">
    <location>
        <position position="211"/>
    </location>
</feature>
<protein>
    <recommendedName>
        <fullName evidence="7">2-C-methyl-D-erythritol 4-phosphate cytidylyltransferase</fullName>
        <ecNumber evidence="7">2.7.7.60</ecNumber>
    </recommendedName>
    <alternativeName>
        <fullName evidence="7">4-diphosphocytidyl-2C-methyl-D-erythritol synthase</fullName>
    </alternativeName>
    <alternativeName>
        <fullName evidence="7">MEP cytidylyltransferase</fullName>
        <shortName evidence="7">MCT</shortName>
    </alternativeName>
</protein>
<evidence type="ECO:0000256" key="7">
    <source>
        <dbReference type="HAMAP-Rule" id="MF_00108"/>
    </source>
</evidence>
<dbReference type="InterPro" id="IPR001228">
    <property type="entry name" value="IspD"/>
</dbReference>
<dbReference type="InterPro" id="IPR050088">
    <property type="entry name" value="IspD/TarI_cytidylyltransf_bact"/>
</dbReference>
<dbReference type="InterPro" id="IPR034683">
    <property type="entry name" value="IspD/TarI"/>
</dbReference>
<evidence type="ECO:0000256" key="3">
    <source>
        <dbReference type="ARBA" id="ARBA00009789"/>
    </source>
</evidence>
<dbReference type="UniPathway" id="UPA00056">
    <property type="reaction ID" value="UER00093"/>
</dbReference>
<comment type="catalytic activity">
    <reaction evidence="1 7">
        <text>2-C-methyl-D-erythritol 4-phosphate + CTP + H(+) = 4-CDP-2-C-methyl-D-erythritol + diphosphate</text>
        <dbReference type="Rhea" id="RHEA:13429"/>
        <dbReference type="ChEBI" id="CHEBI:15378"/>
        <dbReference type="ChEBI" id="CHEBI:33019"/>
        <dbReference type="ChEBI" id="CHEBI:37563"/>
        <dbReference type="ChEBI" id="CHEBI:57823"/>
        <dbReference type="ChEBI" id="CHEBI:58262"/>
        <dbReference type="EC" id="2.7.7.60"/>
    </reaction>
</comment>
<dbReference type="Proteomes" id="UP000294257">
    <property type="component" value="Unassembled WGS sequence"/>
</dbReference>
<name>A0A4Q7KWR4_9PSEU</name>
<organism evidence="8 9">
    <name type="scientific">Herbihabitans rhizosphaerae</name>
    <dbReference type="NCBI Taxonomy" id="1872711"/>
    <lineage>
        <taxon>Bacteria</taxon>
        <taxon>Bacillati</taxon>
        <taxon>Actinomycetota</taxon>
        <taxon>Actinomycetes</taxon>
        <taxon>Pseudonocardiales</taxon>
        <taxon>Pseudonocardiaceae</taxon>
        <taxon>Herbihabitans</taxon>
    </lineage>
</organism>
<feature type="site" description="Positions MEP for the nucleophilic attack" evidence="7">
    <location>
        <position position="158"/>
    </location>
</feature>
<comment type="caution">
    <text evidence="8">The sequence shown here is derived from an EMBL/GenBank/DDBJ whole genome shotgun (WGS) entry which is preliminary data.</text>
</comment>
<comment type="pathway">
    <text evidence="2 7">Isoprenoid biosynthesis; isopentenyl diphosphate biosynthesis via DXP pathway; isopentenyl diphosphate from 1-deoxy-D-xylulose 5-phosphate: step 2/6.</text>
</comment>
<gene>
    <name evidence="7" type="primary">ispD</name>
    <name evidence="8" type="ORF">EV193_103465</name>
</gene>